<reference evidence="3" key="2">
    <citation type="submission" date="2015-01" db="EMBL/GenBank/DDBJ databases">
        <title>Evolutionary Origins and Diversification of the Mycorrhizal Mutualists.</title>
        <authorList>
            <consortium name="DOE Joint Genome Institute"/>
            <consortium name="Mycorrhizal Genomics Consortium"/>
            <person name="Kohler A."/>
            <person name="Kuo A."/>
            <person name="Nagy L.G."/>
            <person name="Floudas D."/>
            <person name="Copeland A."/>
            <person name="Barry K.W."/>
            <person name="Cichocki N."/>
            <person name="Veneault-Fourrey C."/>
            <person name="LaButti K."/>
            <person name="Lindquist E.A."/>
            <person name="Lipzen A."/>
            <person name="Lundell T."/>
            <person name="Morin E."/>
            <person name="Murat C."/>
            <person name="Riley R."/>
            <person name="Ohm R."/>
            <person name="Sun H."/>
            <person name="Tunlid A."/>
            <person name="Henrissat B."/>
            <person name="Grigoriev I.V."/>
            <person name="Hibbett D.S."/>
            <person name="Martin F."/>
        </authorList>
    </citation>
    <scope>NUCLEOTIDE SEQUENCE [LARGE SCALE GENOMIC DNA]</scope>
    <source>
        <strain evidence="3">Marx 270</strain>
    </source>
</reference>
<dbReference type="EMBL" id="KN831983">
    <property type="protein sequence ID" value="KIO02172.1"/>
    <property type="molecule type" value="Genomic_DNA"/>
</dbReference>
<dbReference type="Proteomes" id="UP000054217">
    <property type="component" value="Unassembled WGS sequence"/>
</dbReference>
<accession>A0A0C3JXM8</accession>
<name>A0A0C3JXM8_PISTI</name>
<feature type="compositionally biased region" description="Low complexity" evidence="1">
    <location>
        <begin position="36"/>
        <end position="49"/>
    </location>
</feature>
<sequence length="124" mass="13428">MRSNNCDDNGLQMDRPADGLPTSVRKRHEKSSATPSEPSSLRNPTSSSSCQPKLLSALTSAAGSEPSSNYSGKAAACQRQAIYLWHLGVLVHWPRQILRLQRSLGVGLRSSLIPLLVYSDVLSP</sequence>
<dbReference type="InParanoid" id="A0A0C3JXM8"/>
<keyword evidence="3" id="KW-1185">Reference proteome</keyword>
<dbReference type="AlphaFoldDB" id="A0A0C3JXM8"/>
<dbReference type="HOGENOM" id="CLU_2004849_0_0_1"/>
<organism evidence="2 3">
    <name type="scientific">Pisolithus tinctorius Marx 270</name>
    <dbReference type="NCBI Taxonomy" id="870435"/>
    <lineage>
        <taxon>Eukaryota</taxon>
        <taxon>Fungi</taxon>
        <taxon>Dikarya</taxon>
        <taxon>Basidiomycota</taxon>
        <taxon>Agaricomycotina</taxon>
        <taxon>Agaricomycetes</taxon>
        <taxon>Agaricomycetidae</taxon>
        <taxon>Boletales</taxon>
        <taxon>Sclerodermatineae</taxon>
        <taxon>Pisolithaceae</taxon>
        <taxon>Pisolithus</taxon>
    </lineage>
</organism>
<evidence type="ECO:0000256" key="1">
    <source>
        <dbReference type="SAM" id="MobiDB-lite"/>
    </source>
</evidence>
<proteinExistence type="predicted"/>
<protein>
    <submittedName>
        <fullName evidence="2">Uncharacterized protein</fullName>
    </submittedName>
</protein>
<gene>
    <name evidence="2" type="ORF">M404DRAFT_714605</name>
</gene>
<feature type="region of interest" description="Disordered" evidence="1">
    <location>
        <begin position="1"/>
        <end position="53"/>
    </location>
</feature>
<reference evidence="2 3" key="1">
    <citation type="submission" date="2014-04" db="EMBL/GenBank/DDBJ databases">
        <authorList>
            <consortium name="DOE Joint Genome Institute"/>
            <person name="Kuo A."/>
            <person name="Kohler A."/>
            <person name="Costa M.D."/>
            <person name="Nagy L.G."/>
            <person name="Floudas D."/>
            <person name="Copeland A."/>
            <person name="Barry K.W."/>
            <person name="Cichocki N."/>
            <person name="Veneault-Fourrey C."/>
            <person name="LaButti K."/>
            <person name="Lindquist E.A."/>
            <person name="Lipzen A."/>
            <person name="Lundell T."/>
            <person name="Morin E."/>
            <person name="Murat C."/>
            <person name="Sun H."/>
            <person name="Tunlid A."/>
            <person name="Henrissat B."/>
            <person name="Grigoriev I.V."/>
            <person name="Hibbett D.S."/>
            <person name="Martin F."/>
            <person name="Nordberg H.P."/>
            <person name="Cantor M.N."/>
            <person name="Hua S.X."/>
        </authorList>
    </citation>
    <scope>NUCLEOTIDE SEQUENCE [LARGE SCALE GENOMIC DNA]</scope>
    <source>
        <strain evidence="2 3">Marx 270</strain>
    </source>
</reference>
<evidence type="ECO:0000313" key="3">
    <source>
        <dbReference type="Proteomes" id="UP000054217"/>
    </source>
</evidence>
<evidence type="ECO:0000313" key="2">
    <source>
        <dbReference type="EMBL" id="KIO02172.1"/>
    </source>
</evidence>